<dbReference type="Gene3D" id="3.100.10.10">
    <property type="match status" value="1"/>
</dbReference>
<feature type="region of interest" description="Disordered" evidence="4">
    <location>
        <begin position="405"/>
        <end position="439"/>
    </location>
</feature>
<dbReference type="InterPro" id="IPR021139">
    <property type="entry name" value="NYN"/>
</dbReference>
<dbReference type="Gene3D" id="3.40.50.1010">
    <property type="entry name" value="5'-nuclease"/>
    <property type="match status" value="1"/>
</dbReference>
<feature type="domain" description="Large ribosomal subunit protein uL15/eL18" evidence="5">
    <location>
        <begin position="543"/>
        <end position="618"/>
    </location>
</feature>
<dbReference type="InterPro" id="IPR036227">
    <property type="entry name" value="Ribosomal_uL15/eL18_sf"/>
</dbReference>
<dbReference type="OrthoDB" id="361383at2759"/>
<proteinExistence type="inferred from homology"/>
<comment type="caution">
    <text evidence="7">The sequence shown here is derived from an EMBL/GenBank/DDBJ whole genome shotgun (WGS) entry which is preliminary data.</text>
</comment>
<dbReference type="EMBL" id="JAANBB010000056">
    <property type="protein sequence ID" value="KAF7552732.1"/>
    <property type="molecule type" value="Genomic_DNA"/>
</dbReference>
<protein>
    <submittedName>
        <fullName evidence="7">Uncharacterized protein</fullName>
    </submittedName>
</protein>
<dbReference type="GO" id="GO:0004540">
    <property type="term" value="F:RNA nuclease activity"/>
    <property type="evidence" value="ECO:0007669"/>
    <property type="project" value="InterPro"/>
</dbReference>
<dbReference type="GO" id="GO:0006412">
    <property type="term" value="P:translation"/>
    <property type="evidence" value="ECO:0007669"/>
    <property type="project" value="InterPro"/>
</dbReference>
<dbReference type="HAMAP" id="MF_01341">
    <property type="entry name" value="Ribosomal_uL15"/>
    <property type="match status" value="1"/>
</dbReference>
<keyword evidence="3" id="KW-0687">Ribonucleoprotein</keyword>
<reference evidence="7" key="1">
    <citation type="submission" date="2020-03" db="EMBL/GenBank/DDBJ databases">
        <title>Draft Genome Sequence of Cylindrodendrum hubeiense.</title>
        <authorList>
            <person name="Buettner E."/>
            <person name="Kellner H."/>
        </authorList>
    </citation>
    <scope>NUCLEOTIDE SEQUENCE</scope>
    <source>
        <strain evidence="7">IHI 201604</strain>
    </source>
</reference>
<keyword evidence="8" id="KW-1185">Reference proteome</keyword>
<evidence type="ECO:0000259" key="5">
    <source>
        <dbReference type="Pfam" id="PF00828"/>
    </source>
</evidence>
<dbReference type="NCBIfam" id="TIGR01071">
    <property type="entry name" value="rplO_bact"/>
    <property type="match status" value="1"/>
</dbReference>
<feature type="region of interest" description="Disordered" evidence="4">
    <location>
        <begin position="481"/>
        <end position="516"/>
    </location>
</feature>
<dbReference type="SUPFAM" id="SSF52080">
    <property type="entry name" value="Ribosomal proteins L15p and L18e"/>
    <property type="match status" value="1"/>
</dbReference>
<evidence type="ECO:0000256" key="2">
    <source>
        <dbReference type="ARBA" id="ARBA00022980"/>
    </source>
</evidence>
<feature type="compositionally biased region" description="Basic and acidic residues" evidence="4">
    <location>
        <begin position="430"/>
        <end position="439"/>
    </location>
</feature>
<dbReference type="PANTHER" id="PTHR12934:SF11">
    <property type="entry name" value="LARGE RIBOSOMAL SUBUNIT PROTEIN UL15M"/>
    <property type="match status" value="1"/>
</dbReference>
<dbReference type="InterPro" id="IPR005749">
    <property type="entry name" value="Ribosomal_uL15_bac-type"/>
</dbReference>
<dbReference type="GO" id="GO:0005762">
    <property type="term" value="C:mitochondrial large ribosomal subunit"/>
    <property type="evidence" value="ECO:0007669"/>
    <property type="project" value="TreeGrafter"/>
</dbReference>
<keyword evidence="2" id="KW-0689">Ribosomal protein</keyword>
<dbReference type="AlphaFoldDB" id="A0A9P5H9H3"/>
<feature type="domain" description="NYN" evidence="6">
    <location>
        <begin position="66"/>
        <end position="209"/>
    </location>
</feature>
<feature type="compositionally biased region" description="Basic residues" evidence="4">
    <location>
        <begin position="499"/>
        <end position="513"/>
    </location>
</feature>
<gene>
    <name evidence="7" type="ORF">G7Z17_g4139</name>
</gene>
<evidence type="ECO:0000256" key="1">
    <source>
        <dbReference type="ARBA" id="ARBA00007320"/>
    </source>
</evidence>
<name>A0A9P5H9H3_9HYPO</name>
<evidence type="ECO:0000313" key="8">
    <source>
        <dbReference type="Proteomes" id="UP000722485"/>
    </source>
</evidence>
<evidence type="ECO:0000256" key="4">
    <source>
        <dbReference type="SAM" id="MobiDB-lite"/>
    </source>
</evidence>
<accession>A0A9P5H9H3</accession>
<dbReference type="InterPro" id="IPR021131">
    <property type="entry name" value="Ribosomal_uL15/eL18"/>
</dbReference>
<dbReference type="Pfam" id="PF00828">
    <property type="entry name" value="Ribosomal_L27A"/>
    <property type="match status" value="1"/>
</dbReference>
<dbReference type="InterPro" id="IPR030878">
    <property type="entry name" value="Ribosomal_uL15"/>
</dbReference>
<dbReference type="GO" id="GO:0003735">
    <property type="term" value="F:structural constituent of ribosome"/>
    <property type="evidence" value="ECO:0007669"/>
    <property type="project" value="InterPro"/>
</dbReference>
<dbReference type="Proteomes" id="UP000722485">
    <property type="component" value="Unassembled WGS sequence"/>
</dbReference>
<evidence type="ECO:0000256" key="3">
    <source>
        <dbReference type="ARBA" id="ARBA00023274"/>
    </source>
</evidence>
<sequence length="725" mass="81499">MHIKYLALFSHPVVAGYQLIRDLIKSTPLMMSSELAETCMFFVDDSNIWIEAQKFAAKGYSRVLNFIDGDRDPRLRIDIGRLIDRLRGDRSQGASRLYGSRPPPNDLVWKAFERFRFETKIYDRAHGKEKEVDNSMATDLSAQATKLETRAEFGLKYEQERAHTTFVVITGDRDMLPPVKKVLECKIEVELWAWESGISREYLKLADRHSLLSVKFLDSIFDDISFTAFHSSRKCEQVDGGQAIVLCDLPDLSEVDVEVDGEGEIKGKDKSKSKSKSNKKLVSAVGEHLLQLGRLFYIITSQTGHELFIEFPKAKDMDAIIRLVRKLEVPELLSSMTVLSWIEYWDRLKKDSPPVVKTTVGHSNIFAPLMDNTDGPSTSFAVEEGHEPAQRTGNPWKSIAELQGRQEGQVEEPNDQPWETMSRRGAGKTHMREARKEQRCPSHLRATANGPVTSLTAYMVGLSLQNRHASILTSLADNPGAMHKKKRVGRGPSSGHGKTSGRGHKGQKQHGKVKPWFQGGQTPLIVKLGRKGFNNYRADKMSEVNLDQIQAWIDQGRLDSTKQITPKELIESGLIGTVKDGIKILSRGSETLKQPIDVMVSRISAQAITAIEGLGGKVLTRYYTRLSIKRLLTGESINTATPLPQGKEHVEGVLAEARKNLYKYRLPDPTSREDIEYYRDPAHRGYLSYQLAPGESPSLYFRVPGVHKVKSAVKKESKQAEETLF</sequence>
<comment type="similarity">
    <text evidence="1">Belongs to the universal ribosomal protein uL15 family.</text>
</comment>
<evidence type="ECO:0000313" key="7">
    <source>
        <dbReference type="EMBL" id="KAF7552732.1"/>
    </source>
</evidence>
<dbReference type="Pfam" id="PF01936">
    <property type="entry name" value="NYN"/>
    <property type="match status" value="1"/>
</dbReference>
<dbReference type="PANTHER" id="PTHR12934">
    <property type="entry name" value="50S RIBOSOMAL PROTEIN L15"/>
    <property type="match status" value="1"/>
</dbReference>
<evidence type="ECO:0000259" key="6">
    <source>
        <dbReference type="Pfam" id="PF01936"/>
    </source>
</evidence>
<organism evidence="7 8">
    <name type="scientific">Cylindrodendrum hubeiense</name>
    <dbReference type="NCBI Taxonomy" id="595255"/>
    <lineage>
        <taxon>Eukaryota</taxon>
        <taxon>Fungi</taxon>
        <taxon>Dikarya</taxon>
        <taxon>Ascomycota</taxon>
        <taxon>Pezizomycotina</taxon>
        <taxon>Sordariomycetes</taxon>
        <taxon>Hypocreomycetidae</taxon>
        <taxon>Hypocreales</taxon>
        <taxon>Nectriaceae</taxon>
        <taxon>Cylindrodendrum</taxon>
    </lineage>
</organism>